<dbReference type="PANTHER" id="PTHR47506">
    <property type="entry name" value="TRANSCRIPTIONAL REGULATORY PROTEIN"/>
    <property type="match status" value="1"/>
</dbReference>
<feature type="DNA-binding region" description="H-T-H motif" evidence="4">
    <location>
        <begin position="29"/>
        <end position="48"/>
    </location>
</feature>
<dbReference type="Pfam" id="PF16925">
    <property type="entry name" value="TetR_C_13"/>
    <property type="match status" value="1"/>
</dbReference>
<gene>
    <name evidence="6" type="ORF">Kpho02_19540</name>
</gene>
<protein>
    <submittedName>
        <fullName evidence="6">TetR family transcriptional regulator</fullName>
    </submittedName>
</protein>
<dbReference type="EMBL" id="BSSA01000005">
    <property type="protein sequence ID" value="GLW69655.1"/>
    <property type="molecule type" value="Genomic_DNA"/>
</dbReference>
<organism evidence="6 7">
    <name type="scientific">Kitasatospora phosalacinea</name>
    <dbReference type="NCBI Taxonomy" id="2065"/>
    <lineage>
        <taxon>Bacteria</taxon>
        <taxon>Bacillati</taxon>
        <taxon>Actinomycetota</taxon>
        <taxon>Actinomycetes</taxon>
        <taxon>Kitasatosporales</taxon>
        <taxon>Streptomycetaceae</taxon>
        <taxon>Kitasatospora</taxon>
    </lineage>
</organism>
<dbReference type="AlphaFoldDB" id="A0A9W6Q490"/>
<sequence length="191" mass="20436">MGRPKQFDEEAAVAQAMEVFWTNGYAGSSPAELAEAAGIGKGSLYHAFGSKRELFGRALELYDRAGAAFAEEFLAAPGSTKERVRAYLRLLVDVDFDAPVRRGCLAVNTALELGGRDEGATAAVRRAVERSADLLAARIERGKLDGDVPAAVDATEQARFLMVTLAGLRVTARIFDRETVHAAIDTAVAHL</sequence>
<name>A0A9W6Q490_9ACTN</name>
<dbReference type="InterPro" id="IPR011075">
    <property type="entry name" value="TetR_C"/>
</dbReference>
<keyword evidence="3" id="KW-0804">Transcription</keyword>
<evidence type="ECO:0000256" key="3">
    <source>
        <dbReference type="ARBA" id="ARBA00023163"/>
    </source>
</evidence>
<dbReference type="GO" id="GO:0003677">
    <property type="term" value="F:DNA binding"/>
    <property type="evidence" value="ECO:0007669"/>
    <property type="project" value="UniProtKB-UniRule"/>
</dbReference>
<dbReference type="InterPro" id="IPR009057">
    <property type="entry name" value="Homeodomain-like_sf"/>
</dbReference>
<dbReference type="Pfam" id="PF00440">
    <property type="entry name" value="TetR_N"/>
    <property type="match status" value="1"/>
</dbReference>
<evidence type="ECO:0000256" key="1">
    <source>
        <dbReference type="ARBA" id="ARBA00023015"/>
    </source>
</evidence>
<dbReference type="InterPro" id="IPR001647">
    <property type="entry name" value="HTH_TetR"/>
</dbReference>
<keyword evidence="1" id="KW-0805">Transcription regulation</keyword>
<dbReference type="PROSITE" id="PS50977">
    <property type="entry name" value="HTH_TETR_2"/>
    <property type="match status" value="1"/>
</dbReference>
<dbReference type="Gene3D" id="1.10.357.10">
    <property type="entry name" value="Tetracycline Repressor, domain 2"/>
    <property type="match status" value="1"/>
</dbReference>
<dbReference type="PRINTS" id="PR00455">
    <property type="entry name" value="HTHTETR"/>
</dbReference>
<dbReference type="PANTHER" id="PTHR47506:SF1">
    <property type="entry name" value="HTH-TYPE TRANSCRIPTIONAL REGULATOR YJDC"/>
    <property type="match status" value="1"/>
</dbReference>
<evidence type="ECO:0000259" key="5">
    <source>
        <dbReference type="PROSITE" id="PS50977"/>
    </source>
</evidence>
<dbReference type="SUPFAM" id="SSF48498">
    <property type="entry name" value="Tetracyclin repressor-like, C-terminal domain"/>
    <property type="match status" value="1"/>
</dbReference>
<accession>A0A9W6Q490</accession>
<keyword evidence="2 4" id="KW-0238">DNA-binding</keyword>
<dbReference type="Proteomes" id="UP001165041">
    <property type="component" value="Unassembled WGS sequence"/>
</dbReference>
<dbReference type="SUPFAM" id="SSF46689">
    <property type="entry name" value="Homeodomain-like"/>
    <property type="match status" value="1"/>
</dbReference>
<dbReference type="RefSeq" id="WP_285735533.1">
    <property type="nucleotide sequence ID" value="NZ_BSSA01000005.1"/>
</dbReference>
<evidence type="ECO:0000313" key="7">
    <source>
        <dbReference type="Proteomes" id="UP001165041"/>
    </source>
</evidence>
<evidence type="ECO:0000313" key="6">
    <source>
        <dbReference type="EMBL" id="GLW69655.1"/>
    </source>
</evidence>
<evidence type="ECO:0000256" key="4">
    <source>
        <dbReference type="PROSITE-ProRule" id="PRU00335"/>
    </source>
</evidence>
<proteinExistence type="predicted"/>
<comment type="caution">
    <text evidence="6">The sequence shown here is derived from an EMBL/GenBank/DDBJ whole genome shotgun (WGS) entry which is preliminary data.</text>
</comment>
<feature type="domain" description="HTH tetR-type" evidence="5">
    <location>
        <begin position="6"/>
        <end position="66"/>
    </location>
</feature>
<reference evidence="6" key="1">
    <citation type="submission" date="2023-02" db="EMBL/GenBank/DDBJ databases">
        <title>Kitasatospora phosalacinea NBRC 14627.</title>
        <authorList>
            <person name="Ichikawa N."/>
            <person name="Sato H."/>
            <person name="Tonouchi N."/>
        </authorList>
    </citation>
    <scope>NUCLEOTIDE SEQUENCE</scope>
    <source>
        <strain evidence="6">NBRC 14627</strain>
    </source>
</reference>
<dbReference type="InterPro" id="IPR036271">
    <property type="entry name" value="Tet_transcr_reg_TetR-rel_C_sf"/>
</dbReference>
<dbReference type="Gene3D" id="1.10.10.60">
    <property type="entry name" value="Homeodomain-like"/>
    <property type="match status" value="1"/>
</dbReference>
<evidence type="ECO:0000256" key="2">
    <source>
        <dbReference type="ARBA" id="ARBA00023125"/>
    </source>
</evidence>